<dbReference type="PRINTS" id="PR00032">
    <property type="entry name" value="HTHARAC"/>
</dbReference>
<dbReference type="PROSITE" id="PS00041">
    <property type="entry name" value="HTH_ARAC_FAMILY_1"/>
    <property type="match status" value="1"/>
</dbReference>
<keyword evidence="7" id="KW-1185">Reference proteome</keyword>
<feature type="domain" description="HTH araC/xylS-type" evidence="5">
    <location>
        <begin position="645"/>
        <end position="747"/>
    </location>
</feature>
<dbReference type="PROSITE" id="PS01124">
    <property type="entry name" value="HTH_ARAC_FAMILY_2"/>
    <property type="match status" value="1"/>
</dbReference>
<keyword evidence="4" id="KW-1133">Transmembrane helix</keyword>
<sequence length="754" mass="84566">MMPFNKTRPTSLFLATLISFLVIIGLFAAFDLAAFAYFKTKYHGEIIAHNQSMLKNTAEKYSTHFSRIKTLLFNTYNDPGVIAFNRHLQGATDEELRYLEAKSIVTRLRSDTSNPHLFLDNLEVYFLPHGVTLDKDGSSGAEDQYNRLYKSSAYPLFFWENRLKSADAFSLLPAADFKTVWNSPAEKKLLPVSFHLSGSSYLVTAYLDVDKTQRDFLGEGGDGRRFYVLNGDGSVLFGTGEDESGAPVGLPAFEENSGTAVAGGMVYFRYTGDDGLTYITGVPNASVVSQLRKLNWTLLAIFLLSLAIALAVSLLSSRRINRPVKQMVSAVMSGSGGEPSAIREFAFIQEKIADLLKEKTEIRSELRSRQSLLTKYSYINKLRSIHTDIHEWQDFIASDESFQIIVYELRFRQAKPGEEPVPHERLASYYREHLDVLLREHSPGSHTFQMEKNQILTVISSAVAAGTLQAMLGDIRHLFDSHEQQCLAAVAVSSRFEHASQFNDAYRQALERAGQATLAEETQVILETRSGLQACALSPAREQELNACLQAGDDKGALELIGRQLAEMRESGAGVVQYRQLAESMAGKVWKLMDICKIAQDAAWSVKPLIRRLKECCTFEDYIEGYRELFFSAAALIYEKKDTEDPVIRFVMDALRDGYGEELTLENLADRLQMSSAYLSVYIKEKTGANFSDHLNAIRVSKAQELLTGTQLNIVEVGLRIGYRNITSFNRMFKKWTGQTPGEYRRAAKLTPAE</sequence>
<keyword evidence="4" id="KW-0472">Membrane</keyword>
<accession>A0ABT4FAJ2</accession>
<dbReference type="SMART" id="SM00342">
    <property type="entry name" value="HTH_ARAC"/>
    <property type="match status" value="1"/>
</dbReference>
<evidence type="ECO:0000256" key="3">
    <source>
        <dbReference type="ARBA" id="ARBA00023163"/>
    </source>
</evidence>
<protein>
    <submittedName>
        <fullName evidence="6">Helix-turn-helix domain-containing protein</fullName>
    </submittedName>
</protein>
<gene>
    <name evidence="6" type="ORF">M5X16_07065</name>
</gene>
<dbReference type="InterPro" id="IPR020449">
    <property type="entry name" value="Tscrpt_reg_AraC-type_HTH"/>
</dbReference>
<evidence type="ECO:0000256" key="2">
    <source>
        <dbReference type="ARBA" id="ARBA00023125"/>
    </source>
</evidence>
<keyword evidence="2" id="KW-0238">DNA-binding</keyword>
<keyword evidence="4" id="KW-0812">Transmembrane</keyword>
<dbReference type="Gene3D" id="6.10.340.10">
    <property type="match status" value="1"/>
</dbReference>
<dbReference type="GeneID" id="95374426"/>
<dbReference type="SUPFAM" id="SSF46689">
    <property type="entry name" value="Homeodomain-like"/>
    <property type="match status" value="1"/>
</dbReference>
<reference evidence="6 7" key="1">
    <citation type="submission" date="2022-05" db="EMBL/GenBank/DDBJ databases">
        <title>Genome Sequencing of Bee-Associated Microbes.</title>
        <authorList>
            <person name="Dunlap C."/>
        </authorList>
    </citation>
    <scope>NUCLEOTIDE SEQUENCE [LARGE SCALE GENOMIC DNA]</scope>
    <source>
        <strain evidence="6 7">NRRL B-23120</strain>
    </source>
</reference>
<keyword evidence="1" id="KW-0805">Transcription regulation</keyword>
<dbReference type="InterPro" id="IPR018060">
    <property type="entry name" value="HTH_AraC"/>
</dbReference>
<dbReference type="Gene3D" id="1.10.10.60">
    <property type="entry name" value="Homeodomain-like"/>
    <property type="match status" value="2"/>
</dbReference>
<name>A0ABT4FAJ2_9BACL</name>
<evidence type="ECO:0000259" key="5">
    <source>
        <dbReference type="PROSITE" id="PS01124"/>
    </source>
</evidence>
<dbReference type="RefSeq" id="WP_241688800.1">
    <property type="nucleotide sequence ID" value="NZ_CP026520.1"/>
</dbReference>
<dbReference type="PANTHER" id="PTHR43280:SF28">
    <property type="entry name" value="HTH-TYPE TRANSCRIPTIONAL ACTIVATOR RHAS"/>
    <property type="match status" value="1"/>
</dbReference>
<dbReference type="PANTHER" id="PTHR43280">
    <property type="entry name" value="ARAC-FAMILY TRANSCRIPTIONAL REGULATOR"/>
    <property type="match status" value="1"/>
</dbReference>
<keyword evidence="3" id="KW-0804">Transcription</keyword>
<organism evidence="6 7">
    <name type="scientific">Paenibacillus chitinolyticus</name>
    <dbReference type="NCBI Taxonomy" id="79263"/>
    <lineage>
        <taxon>Bacteria</taxon>
        <taxon>Bacillati</taxon>
        <taxon>Bacillota</taxon>
        <taxon>Bacilli</taxon>
        <taxon>Bacillales</taxon>
        <taxon>Paenibacillaceae</taxon>
        <taxon>Paenibacillus</taxon>
    </lineage>
</organism>
<feature type="transmembrane region" description="Helical" evidence="4">
    <location>
        <begin position="12"/>
        <end position="38"/>
    </location>
</feature>
<dbReference type="InterPro" id="IPR009057">
    <property type="entry name" value="Homeodomain-like_sf"/>
</dbReference>
<evidence type="ECO:0000313" key="7">
    <source>
        <dbReference type="Proteomes" id="UP001527202"/>
    </source>
</evidence>
<dbReference type="Proteomes" id="UP001527202">
    <property type="component" value="Unassembled WGS sequence"/>
</dbReference>
<proteinExistence type="predicted"/>
<dbReference type="EMBL" id="JAMDMJ010000008">
    <property type="protein sequence ID" value="MCY9595525.1"/>
    <property type="molecule type" value="Genomic_DNA"/>
</dbReference>
<dbReference type="InterPro" id="IPR018062">
    <property type="entry name" value="HTH_AraC-typ_CS"/>
</dbReference>
<evidence type="ECO:0000256" key="4">
    <source>
        <dbReference type="SAM" id="Phobius"/>
    </source>
</evidence>
<feature type="transmembrane region" description="Helical" evidence="4">
    <location>
        <begin position="296"/>
        <end position="315"/>
    </location>
</feature>
<comment type="caution">
    <text evidence="6">The sequence shown here is derived from an EMBL/GenBank/DDBJ whole genome shotgun (WGS) entry which is preliminary data.</text>
</comment>
<evidence type="ECO:0000313" key="6">
    <source>
        <dbReference type="EMBL" id="MCY9595525.1"/>
    </source>
</evidence>
<evidence type="ECO:0000256" key="1">
    <source>
        <dbReference type="ARBA" id="ARBA00023015"/>
    </source>
</evidence>
<dbReference type="Pfam" id="PF12833">
    <property type="entry name" value="HTH_18"/>
    <property type="match status" value="1"/>
</dbReference>